<reference evidence="11" key="1">
    <citation type="submission" date="2019-06" db="EMBL/GenBank/DDBJ databases">
        <authorList>
            <consortium name="Wellcome Sanger Institute Data Sharing"/>
        </authorList>
    </citation>
    <scope>NUCLEOTIDE SEQUENCE [LARGE SCALE GENOMIC DNA]</scope>
</reference>
<comment type="similarity">
    <text evidence="9">Belongs to the SKINT family.</text>
</comment>
<evidence type="ECO:0000256" key="1">
    <source>
        <dbReference type="ARBA" id="ARBA00004370"/>
    </source>
</evidence>
<evidence type="ECO:0000256" key="6">
    <source>
        <dbReference type="ARBA" id="ARBA00023157"/>
    </source>
</evidence>
<dbReference type="PROSITE" id="PS50835">
    <property type="entry name" value="IG_LIKE"/>
    <property type="match status" value="2"/>
</dbReference>
<dbReference type="InterPro" id="IPR036179">
    <property type="entry name" value="Ig-like_dom_sf"/>
</dbReference>
<dbReference type="Proteomes" id="UP000472263">
    <property type="component" value="Chromosome 18"/>
</dbReference>
<evidence type="ECO:0000256" key="5">
    <source>
        <dbReference type="ARBA" id="ARBA00023136"/>
    </source>
</evidence>
<evidence type="ECO:0000256" key="2">
    <source>
        <dbReference type="ARBA" id="ARBA00022692"/>
    </source>
</evidence>
<evidence type="ECO:0000256" key="9">
    <source>
        <dbReference type="ARBA" id="ARBA00038221"/>
    </source>
</evidence>
<evidence type="ECO:0000256" key="3">
    <source>
        <dbReference type="ARBA" id="ARBA00022729"/>
    </source>
</evidence>
<evidence type="ECO:0000256" key="7">
    <source>
        <dbReference type="ARBA" id="ARBA00023180"/>
    </source>
</evidence>
<dbReference type="PANTHER" id="PTHR24100">
    <property type="entry name" value="BUTYROPHILIN"/>
    <property type="match status" value="1"/>
</dbReference>
<organism evidence="11 12">
    <name type="scientific">Myripristis murdjan</name>
    <name type="common">pinecone soldierfish</name>
    <dbReference type="NCBI Taxonomy" id="586833"/>
    <lineage>
        <taxon>Eukaryota</taxon>
        <taxon>Metazoa</taxon>
        <taxon>Chordata</taxon>
        <taxon>Craniata</taxon>
        <taxon>Vertebrata</taxon>
        <taxon>Euteleostomi</taxon>
        <taxon>Actinopterygii</taxon>
        <taxon>Neopterygii</taxon>
        <taxon>Teleostei</taxon>
        <taxon>Neoteleostei</taxon>
        <taxon>Acanthomorphata</taxon>
        <taxon>Holocentriformes</taxon>
        <taxon>Holocentridae</taxon>
        <taxon>Myripristis</taxon>
    </lineage>
</organism>
<comment type="subcellular location">
    <subcellularLocation>
        <location evidence="1">Membrane</location>
    </subcellularLocation>
</comment>
<keyword evidence="12" id="KW-1185">Reference proteome</keyword>
<dbReference type="SMART" id="SM00409">
    <property type="entry name" value="IG"/>
    <property type="match status" value="1"/>
</dbReference>
<feature type="domain" description="Ig-like" evidence="10">
    <location>
        <begin position="158"/>
        <end position="229"/>
    </location>
</feature>
<dbReference type="GO" id="GO:0050852">
    <property type="term" value="P:T cell receptor signaling pathway"/>
    <property type="evidence" value="ECO:0007669"/>
    <property type="project" value="TreeGrafter"/>
</dbReference>
<proteinExistence type="inferred from homology"/>
<accession>A0A667ZMZ4</accession>
<dbReference type="PANTHER" id="PTHR24100:SF151">
    <property type="entry name" value="ICOS LIGAND"/>
    <property type="match status" value="1"/>
</dbReference>
<dbReference type="InterPro" id="IPR003599">
    <property type="entry name" value="Ig_sub"/>
</dbReference>
<keyword evidence="5" id="KW-0472">Membrane</keyword>
<dbReference type="AlphaFoldDB" id="A0A667ZMZ4"/>
<dbReference type="GO" id="GO:0050863">
    <property type="term" value="P:regulation of T cell activation"/>
    <property type="evidence" value="ECO:0007669"/>
    <property type="project" value="UniProtKB-ARBA"/>
</dbReference>
<dbReference type="GO" id="GO:0009897">
    <property type="term" value="C:external side of plasma membrane"/>
    <property type="evidence" value="ECO:0007669"/>
    <property type="project" value="TreeGrafter"/>
</dbReference>
<dbReference type="FunFam" id="2.60.40.10:FF:000142">
    <property type="entry name" value="V-set domain-containing T-cell activation inhibitor 1"/>
    <property type="match status" value="1"/>
</dbReference>
<dbReference type="GO" id="GO:0005102">
    <property type="term" value="F:signaling receptor binding"/>
    <property type="evidence" value="ECO:0007669"/>
    <property type="project" value="TreeGrafter"/>
</dbReference>
<reference evidence="11" key="3">
    <citation type="submission" date="2025-09" db="UniProtKB">
        <authorList>
            <consortium name="Ensembl"/>
        </authorList>
    </citation>
    <scope>IDENTIFICATION</scope>
</reference>
<dbReference type="GO" id="GO:0042110">
    <property type="term" value="P:T cell activation"/>
    <property type="evidence" value="ECO:0007669"/>
    <property type="project" value="UniProtKB-ARBA"/>
</dbReference>
<dbReference type="Gene3D" id="2.60.40.10">
    <property type="entry name" value="Immunoglobulins"/>
    <property type="match status" value="2"/>
</dbReference>
<dbReference type="Pfam" id="PF07686">
    <property type="entry name" value="V-set"/>
    <property type="match status" value="1"/>
</dbReference>
<dbReference type="InterPro" id="IPR013783">
    <property type="entry name" value="Ig-like_fold"/>
</dbReference>
<dbReference type="InterPro" id="IPR050504">
    <property type="entry name" value="IgSF_BTN/MOG"/>
</dbReference>
<evidence type="ECO:0000256" key="8">
    <source>
        <dbReference type="ARBA" id="ARBA00023319"/>
    </source>
</evidence>
<keyword evidence="7" id="KW-0325">Glycoprotein</keyword>
<dbReference type="Pfam" id="PF22705">
    <property type="entry name" value="C2-set_3"/>
    <property type="match status" value="1"/>
</dbReference>
<evidence type="ECO:0000313" key="11">
    <source>
        <dbReference type="Ensembl" id="ENSMMDP00005034266.1"/>
    </source>
</evidence>
<feature type="domain" description="Ig-like" evidence="10">
    <location>
        <begin position="17"/>
        <end position="126"/>
    </location>
</feature>
<dbReference type="SUPFAM" id="SSF48726">
    <property type="entry name" value="Immunoglobulin"/>
    <property type="match status" value="2"/>
</dbReference>
<keyword evidence="4" id="KW-1133">Transmembrane helix</keyword>
<evidence type="ECO:0000313" key="12">
    <source>
        <dbReference type="Proteomes" id="UP000472263"/>
    </source>
</evidence>
<dbReference type="InterPro" id="IPR053896">
    <property type="entry name" value="BTN3A2-like_Ig-C"/>
</dbReference>
<reference evidence="11" key="2">
    <citation type="submission" date="2025-08" db="UniProtKB">
        <authorList>
            <consortium name="Ensembl"/>
        </authorList>
    </citation>
    <scope>IDENTIFICATION</scope>
</reference>
<name>A0A667ZMZ4_9TELE</name>
<sequence length="250" mass="28210">MNERKNKCLLHHRDQATEIKLAHINSTEEVRAVVGENVTLPCQTEPPKDLQSLTVEWKNNESYVHLYRHGQDDHDLQQPQYTNRTILSHEDLIKGNLSLKLLHVQLSDQGNYTCSVVKLSEKEKITRGHVILIGKHCKSIRGRPSFEKKPLASPQASTCESKGWYPEPELFWLDAEGKLLSAGAPETVRGPDGLYTVSSRVTVEKSHSNSFTCRVQQLSINQSRDTHIHVPGQRGFYIVTINAVSLVLNS</sequence>
<dbReference type="FunFam" id="2.60.40.10:FF:000088">
    <property type="entry name" value="Butyrophilin subfamily 1 member A1"/>
    <property type="match status" value="1"/>
</dbReference>
<keyword evidence="2" id="KW-0812">Transmembrane</keyword>
<keyword evidence="3" id="KW-0732">Signal</keyword>
<dbReference type="GO" id="GO:1903037">
    <property type="term" value="P:regulation of leukocyte cell-cell adhesion"/>
    <property type="evidence" value="ECO:0007669"/>
    <property type="project" value="UniProtKB-ARBA"/>
</dbReference>
<evidence type="ECO:0000256" key="4">
    <source>
        <dbReference type="ARBA" id="ARBA00022989"/>
    </source>
</evidence>
<evidence type="ECO:0000259" key="10">
    <source>
        <dbReference type="PROSITE" id="PS50835"/>
    </source>
</evidence>
<dbReference type="InterPro" id="IPR013106">
    <property type="entry name" value="Ig_V-set"/>
</dbReference>
<dbReference type="GO" id="GO:0001817">
    <property type="term" value="P:regulation of cytokine production"/>
    <property type="evidence" value="ECO:0007669"/>
    <property type="project" value="TreeGrafter"/>
</dbReference>
<keyword evidence="6" id="KW-1015">Disulfide bond</keyword>
<dbReference type="Ensembl" id="ENSMMDT00005035022.1">
    <property type="protein sequence ID" value="ENSMMDP00005034266.1"/>
    <property type="gene ID" value="ENSMMDG00005016111.1"/>
</dbReference>
<dbReference type="GeneTree" id="ENSGT01050000244843"/>
<dbReference type="InterPro" id="IPR007110">
    <property type="entry name" value="Ig-like_dom"/>
</dbReference>
<protein>
    <recommendedName>
        <fullName evidence="10">Ig-like domain-containing protein</fullName>
    </recommendedName>
</protein>
<keyword evidence="8" id="KW-0393">Immunoglobulin domain</keyword>